<dbReference type="EnsemblPlants" id="Kaladp0024s0323.1.v1.1">
    <property type="protein sequence ID" value="Kaladp0024s0323.1.v1.1"/>
    <property type="gene ID" value="Kaladp0024s0323.v1.1"/>
</dbReference>
<dbReference type="AlphaFoldDB" id="A0A7N0T6P4"/>
<dbReference type="Gramene" id="Kaladp0024s0323.1.v1.1">
    <property type="protein sequence ID" value="Kaladp0024s0323.1.v1.1"/>
    <property type="gene ID" value="Kaladp0024s0323.v1.1"/>
</dbReference>
<proteinExistence type="predicted"/>
<evidence type="ECO:0000313" key="1">
    <source>
        <dbReference type="EnsemblPlants" id="Kaladp0024s0323.1.v1.1"/>
    </source>
</evidence>
<reference evidence="1" key="1">
    <citation type="submission" date="2021-01" db="UniProtKB">
        <authorList>
            <consortium name="EnsemblPlants"/>
        </authorList>
    </citation>
    <scope>IDENTIFICATION</scope>
</reference>
<name>A0A7N0T6P4_KALFE</name>
<sequence length="70" mass="8297">MLKNGLNLLIQESSSLYEQLQNMKSCENRQRALYFQSCSQQRFCMQVLYRHYHWIVNPSVALKPVMATMP</sequence>
<accession>A0A7N0T6P4</accession>
<organism evidence="1 2">
    <name type="scientific">Kalanchoe fedtschenkoi</name>
    <name type="common">Lavender scallops</name>
    <name type="synonym">South American air plant</name>
    <dbReference type="NCBI Taxonomy" id="63787"/>
    <lineage>
        <taxon>Eukaryota</taxon>
        <taxon>Viridiplantae</taxon>
        <taxon>Streptophyta</taxon>
        <taxon>Embryophyta</taxon>
        <taxon>Tracheophyta</taxon>
        <taxon>Spermatophyta</taxon>
        <taxon>Magnoliopsida</taxon>
        <taxon>eudicotyledons</taxon>
        <taxon>Gunneridae</taxon>
        <taxon>Pentapetalae</taxon>
        <taxon>Saxifragales</taxon>
        <taxon>Crassulaceae</taxon>
        <taxon>Kalanchoe</taxon>
    </lineage>
</organism>
<dbReference type="Proteomes" id="UP000594263">
    <property type="component" value="Unplaced"/>
</dbReference>
<protein>
    <submittedName>
        <fullName evidence="1">Uncharacterized protein</fullName>
    </submittedName>
</protein>
<keyword evidence="2" id="KW-1185">Reference proteome</keyword>
<evidence type="ECO:0000313" key="2">
    <source>
        <dbReference type="Proteomes" id="UP000594263"/>
    </source>
</evidence>